<dbReference type="InterPro" id="IPR005046">
    <property type="entry name" value="DUF285"/>
</dbReference>
<dbReference type="NCBIfam" id="TIGR02167">
    <property type="entry name" value="Liste_lipo_26"/>
    <property type="match status" value="4"/>
</dbReference>
<dbReference type="InterPro" id="IPR035986">
    <property type="entry name" value="PKD_dom_sf"/>
</dbReference>
<evidence type="ECO:0000259" key="1">
    <source>
        <dbReference type="PROSITE" id="PS50093"/>
    </source>
</evidence>
<name>A0A1M6V7F5_REIAG</name>
<dbReference type="InterPro" id="IPR000601">
    <property type="entry name" value="PKD_dom"/>
</dbReference>
<dbReference type="RefSeq" id="WP_139281083.1">
    <property type="nucleotide sequence ID" value="NZ_FRAA01000008.1"/>
</dbReference>
<dbReference type="SUPFAM" id="SSF49299">
    <property type="entry name" value="PKD domain"/>
    <property type="match status" value="3"/>
</dbReference>
<feature type="domain" description="PKD" evidence="1">
    <location>
        <begin position="368"/>
        <end position="403"/>
    </location>
</feature>
<feature type="domain" description="PKD" evidence="1">
    <location>
        <begin position="712"/>
        <end position="744"/>
    </location>
</feature>
<feature type="domain" description="PKD" evidence="1">
    <location>
        <begin position="1018"/>
        <end position="1060"/>
    </location>
</feature>
<gene>
    <name evidence="2" type="ORF">SAMN04488028_108149</name>
</gene>
<accession>A0A1M6V7F5</accession>
<dbReference type="PROSITE" id="PS50093">
    <property type="entry name" value="PKD"/>
    <property type="match status" value="4"/>
</dbReference>
<proteinExistence type="predicted"/>
<dbReference type="EMBL" id="FRAA01000008">
    <property type="protein sequence ID" value="SHK77403.1"/>
    <property type="molecule type" value="Genomic_DNA"/>
</dbReference>
<reference evidence="3" key="1">
    <citation type="submission" date="2016-11" db="EMBL/GenBank/DDBJ databases">
        <authorList>
            <person name="Varghese N."/>
            <person name="Submissions S."/>
        </authorList>
    </citation>
    <scope>NUCLEOTIDE SEQUENCE [LARGE SCALE GENOMIC DNA]</scope>
    <source>
        <strain evidence="3">DSM 26134</strain>
    </source>
</reference>
<feature type="non-terminal residue" evidence="2">
    <location>
        <position position="1390"/>
    </location>
</feature>
<dbReference type="Proteomes" id="UP000184474">
    <property type="component" value="Unassembled WGS sequence"/>
</dbReference>
<dbReference type="STRING" id="156994.SAMN04488028_108149"/>
<keyword evidence="3" id="KW-1185">Reference proteome</keyword>
<organism evidence="2 3">
    <name type="scientific">Reichenbachiella agariperforans</name>
    <dbReference type="NCBI Taxonomy" id="156994"/>
    <lineage>
        <taxon>Bacteria</taxon>
        <taxon>Pseudomonadati</taxon>
        <taxon>Bacteroidota</taxon>
        <taxon>Cytophagia</taxon>
        <taxon>Cytophagales</taxon>
        <taxon>Reichenbachiellaceae</taxon>
        <taxon>Reichenbachiella</taxon>
    </lineage>
</organism>
<dbReference type="Gene3D" id="2.60.40.10">
    <property type="entry name" value="Immunoglobulins"/>
    <property type="match status" value="2"/>
</dbReference>
<dbReference type="Pfam" id="PF03382">
    <property type="entry name" value="DUF285"/>
    <property type="match status" value="4"/>
</dbReference>
<evidence type="ECO:0000313" key="3">
    <source>
        <dbReference type="Proteomes" id="UP000184474"/>
    </source>
</evidence>
<protein>
    <submittedName>
        <fullName evidence="2">Surface protein</fullName>
    </submittedName>
</protein>
<evidence type="ECO:0000313" key="2">
    <source>
        <dbReference type="EMBL" id="SHK77403.1"/>
    </source>
</evidence>
<dbReference type="InterPro" id="IPR011889">
    <property type="entry name" value="Liste_lipo_26"/>
</dbReference>
<dbReference type="InterPro" id="IPR013783">
    <property type="entry name" value="Ig-like_fold"/>
</dbReference>
<feature type="domain" description="PKD" evidence="1">
    <location>
        <begin position="53"/>
        <end position="115"/>
    </location>
</feature>
<dbReference type="CDD" id="cd00146">
    <property type="entry name" value="PKD"/>
    <property type="match status" value="1"/>
</dbReference>
<sequence length="1390" mass="152961">MIIQFFTSLFHRLNATLAESSAVSRWRFIPSFKTKTVLIAMLLMLIAGLAQAQDRPFITTWETTSSNQSIRIPWNSNTYSLDYTVDWGDGSVDTHVANDANHTYAEPGIYEVQISGFFDAILMPNGSSSNLLSIEQWGDIPWRTMSSAFANTTNLQINATDVPNLSAVTDMSGMFQGASSLDADLGAWDISHVTNMSQMLYGTNLSVDNYEQTLAGWSTLDTDETSIPTGVTFGAQGLRYCDNSSRTLLADTYGWTLNGDAPVEQGIILHNASLEYIISQEPITSLAPPTAETCDGEAITATTDATFPISEAQTITWTYTSTSGASRTQEQEIWVGRPFVTTWETANFIDAQNFIRIPINSGLIYNYSYKVDWGDGSTDNTIYTKANQAIHEYASEGTYTVSIYGDFPAISSSSAFDRSKFMTIEQWGDIEWKSMNSAFANLSNMVCNATDVPNLTQVTDMYNMFNNATRFTGDLSGWNVSHVTNMSSMFYNAQSFNSDLSAWDVSHVTNMSYMFYRVSSFDQSLANWDISSVTQMSSMLSYSGFSTPHYDQTLAGWATLDTEGGETKIPTNQYPSPYGLIYCDATSRSTLNNNYSWNISGDQEADGGIVPDAKFLSTVIGKSSLESLVAPTATACDGEIITATTDAVLPITSPQTITWTYTATGGNTTTQEQYVFAGRPFVTTWETIDNLEGQNNVVYIPGYDEDFNFVVDWGDGTVDETIYSEDVDAVHSYATAGTYTVSVNGQFPYFYAYDSYSPDKLVSIDQWGDIQWDDLSYMFEGATKMVYNATDTPDLSYVTDLSGMFYGLTSFNADLSNWDVSQIEYMDDMFYGASSFNQNLGNWDISSIEDMEEMLSGTGLSAQNYQQTLAGWSTLDTDNGETSVPTDIYLGAEGLRYCDDTDRNILIDTYSWTIDGDGEAENGIVPNTNNLASVISKESIETIDAPTATTCDGEAITATTETIFPITEPQTIVWNYTATDGSTATQEQYVFVGRPFVTTWQTIDDFGFSNFVFIPINTNTDSPFNFIVDWGDGTVDNTVYTKNSFPIHSYATAGIYTVSIYGQFPGLSASNGPGGEFLMSIEQWGDIEWETMESAFRYTENMVYNATDAPNLSYVTDMSDMFYYASSFNGDLSNWDVSQVENMENMFYRASSFDQSLGHWDISSVLNMEEMLNYSGLSVQNYDLTLAGWSTLDTEAGETLIPSNISLGVEGLYYCDGNPRATLGIGYVWSFDGDEQNCPPTVAEELDDLVGACSVDMPTVLPTAYDAENDETITGVTESEFPIFASTEITWTFTDREGNSSTQTQQVTITDSESPVADVMTLAVVNIECGEVETLIAPTATDNCTSVITATTETTFPITSTTTVTWIYSDANGNTSTQTQEVVFADVTAP</sequence>